<proteinExistence type="predicted"/>
<gene>
    <name evidence="1" type="ORF">CDAR_501681</name>
</gene>
<name>A0AAV4TQC7_9ARAC</name>
<protein>
    <submittedName>
        <fullName evidence="1">Uncharacterized protein</fullName>
    </submittedName>
</protein>
<keyword evidence="2" id="KW-1185">Reference proteome</keyword>
<comment type="caution">
    <text evidence="1">The sequence shown here is derived from an EMBL/GenBank/DDBJ whole genome shotgun (WGS) entry which is preliminary data.</text>
</comment>
<organism evidence="1 2">
    <name type="scientific">Caerostris darwini</name>
    <dbReference type="NCBI Taxonomy" id="1538125"/>
    <lineage>
        <taxon>Eukaryota</taxon>
        <taxon>Metazoa</taxon>
        <taxon>Ecdysozoa</taxon>
        <taxon>Arthropoda</taxon>
        <taxon>Chelicerata</taxon>
        <taxon>Arachnida</taxon>
        <taxon>Araneae</taxon>
        <taxon>Araneomorphae</taxon>
        <taxon>Entelegynae</taxon>
        <taxon>Araneoidea</taxon>
        <taxon>Araneidae</taxon>
        <taxon>Caerostris</taxon>
    </lineage>
</organism>
<accession>A0AAV4TQC7</accession>
<evidence type="ECO:0000313" key="2">
    <source>
        <dbReference type="Proteomes" id="UP001054837"/>
    </source>
</evidence>
<dbReference type="EMBL" id="BPLQ01009917">
    <property type="protein sequence ID" value="GIY47326.1"/>
    <property type="molecule type" value="Genomic_DNA"/>
</dbReference>
<reference evidence="1 2" key="1">
    <citation type="submission" date="2021-06" db="EMBL/GenBank/DDBJ databases">
        <title>Caerostris darwini draft genome.</title>
        <authorList>
            <person name="Kono N."/>
            <person name="Arakawa K."/>
        </authorList>
    </citation>
    <scope>NUCLEOTIDE SEQUENCE [LARGE SCALE GENOMIC DNA]</scope>
</reference>
<dbReference type="Proteomes" id="UP001054837">
    <property type="component" value="Unassembled WGS sequence"/>
</dbReference>
<evidence type="ECO:0000313" key="1">
    <source>
        <dbReference type="EMBL" id="GIY47326.1"/>
    </source>
</evidence>
<sequence>MRHNKAIIRNIHSSKSTMISVQKRFGERDREPPLITSANKLNNPEQLVGPLEYVFHVLNRLLIRIWLPAEYYCNEYAGPHAFANELNICIDFQDSMSSCKIRIVMKYCCF</sequence>
<dbReference type="AlphaFoldDB" id="A0AAV4TQC7"/>